<name>A0A915BNM7_PARUN</name>
<sequence length="262" mass="29636">MRSLLNNIAAHPTSVSAAVESAKNRSKFCKALIFEGKLASLHHIIVRMPRMQCPACTFQDVDEDKLIAHMIGCRALRNDVTEELLEQDKDGYRLFELIPKDIHDRFLTLAYKRVAFCSRAIDRNCYIEAPIDSLVGQAILAGMQPRLILYRDNKKQTRRNSSGSNTIKVEAKMVKQNKIVTVYLSKGPMKRRNAATRFASSVKMAKKTCRPFVIDVIPVERSNDPEVLRQYASALGYEVNHFDIEVNDVADFAKEVCQSTQA</sequence>
<evidence type="ECO:0000313" key="1">
    <source>
        <dbReference type="Proteomes" id="UP000887569"/>
    </source>
</evidence>
<evidence type="ECO:0000313" key="2">
    <source>
        <dbReference type="WBParaSite" id="PgR049_g022_t01"/>
    </source>
</evidence>
<protein>
    <submittedName>
        <fullName evidence="2">Uncharacterized protein</fullName>
    </submittedName>
</protein>
<organism evidence="1 2">
    <name type="scientific">Parascaris univalens</name>
    <name type="common">Nematode worm</name>
    <dbReference type="NCBI Taxonomy" id="6257"/>
    <lineage>
        <taxon>Eukaryota</taxon>
        <taxon>Metazoa</taxon>
        <taxon>Ecdysozoa</taxon>
        <taxon>Nematoda</taxon>
        <taxon>Chromadorea</taxon>
        <taxon>Rhabditida</taxon>
        <taxon>Spirurina</taxon>
        <taxon>Ascaridomorpha</taxon>
        <taxon>Ascaridoidea</taxon>
        <taxon>Ascarididae</taxon>
        <taxon>Parascaris</taxon>
    </lineage>
</organism>
<accession>A0A915BNM7</accession>
<dbReference type="AlphaFoldDB" id="A0A915BNM7"/>
<proteinExistence type="predicted"/>
<dbReference type="WBParaSite" id="PgR049_g022_t01">
    <property type="protein sequence ID" value="PgR049_g022_t01"/>
    <property type="gene ID" value="PgR049_g022"/>
</dbReference>
<keyword evidence="1" id="KW-1185">Reference proteome</keyword>
<reference evidence="2" key="1">
    <citation type="submission" date="2022-11" db="UniProtKB">
        <authorList>
            <consortium name="WormBaseParasite"/>
        </authorList>
    </citation>
    <scope>IDENTIFICATION</scope>
</reference>
<dbReference type="Proteomes" id="UP000887569">
    <property type="component" value="Unplaced"/>
</dbReference>